<gene>
    <name evidence="1" type="ORF">ACFQ1S_23605</name>
</gene>
<organism evidence="1 2">
    <name type="scientific">Kibdelosporangium lantanae</name>
    <dbReference type="NCBI Taxonomy" id="1497396"/>
    <lineage>
        <taxon>Bacteria</taxon>
        <taxon>Bacillati</taxon>
        <taxon>Actinomycetota</taxon>
        <taxon>Actinomycetes</taxon>
        <taxon>Pseudonocardiales</taxon>
        <taxon>Pseudonocardiaceae</taxon>
        <taxon>Kibdelosporangium</taxon>
    </lineage>
</organism>
<evidence type="ECO:0000313" key="2">
    <source>
        <dbReference type="Proteomes" id="UP001597045"/>
    </source>
</evidence>
<keyword evidence="2" id="KW-1185">Reference proteome</keyword>
<evidence type="ECO:0000313" key="1">
    <source>
        <dbReference type="EMBL" id="MFD1048309.1"/>
    </source>
</evidence>
<protein>
    <submittedName>
        <fullName evidence="1">Serine/threonine protein phosphatase</fullName>
    </submittedName>
</protein>
<accession>A0ABW3MGK5</accession>
<feature type="non-terminal residue" evidence="1">
    <location>
        <position position="60"/>
    </location>
</feature>
<dbReference type="EMBL" id="JBHTIS010001518">
    <property type="protein sequence ID" value="MFD1048309.1"/>
    <property type="molecule type" value="Genomic_DNA"/>
</dbReference>
<proteinExistence type="predicted"/>
<dbReference type="Proteomes" id="UP001597045">
    <property type="component" value="Unassembled WGS sequence"/>
</dbReference>
<name>A0ABW3MGK5_9PSEU</name>
<comment type="caution">
    <text evidence="1">The sequence shown here is derived from an EMBL/GenBank/DDBJ whole genome shotgun (WGS) entry which is preliminary data.</text>
</comment>
<reference evidence="2" key="1">
    <citation type="journal article" date="2019" name="Int. J. Syst. Evol. Microbiol.">
        <title>The Global Catalogue of Microorganisms (GCM) 10K type strain sequencing project: providing services to taxonomists for standard genome sequencing and annotation.</title>
        <authorList>
            <consortium name="The Broad Institute Genomics Platform"/>
            <consortium name="The Broad Institute Genome Sequencing Center for Infectious Disease"/>
            <person name="Wu L."/>
            <person name="Ma J."/>
        </authorList>
    </citation>
    <scope>NUCLEOTIDE SEQUENCE [LARGE SCALE GENOMIC DNA]</scope>
    <source>
        <strain evidence="2">JCM 31486</strain>
    </source>
</reference>
<sequence>MIAVEPAAEEPSVGGEFVVVTPARADQRLRVLLVEDDDADAFLVSELLAEVPEQVVVNRV</sequence>